<evidence type="ECO:0000256" key="3">
    <source>
        <dbReference type="ARBA" id="ARBA00022490"/>
    </source>
</evidence>
<dbReference type="PANTHER" id="PTHR12983:SF9">
    <property type="entry name" value="E3 UBIQUITIN-PROTEIN LIGASE RNF10"/>
    <property type="match status" value="1"/>
</dbReference>
<feature type="region of interest" description="Disordered" evidence="10">
    <location>
        <begin position="620"/>
        <end position="694"/>
    </location>
</feature>
<feature type="compositionally biased region" description="Basic and acidic residues" evidence="10">
    <location>
        <begin position="83"/>
        <end position="92"/>
    </location>
</feature>
<feature type="region of interest" description="Disordered" evidence="10">
    <location>
        <begin position="1"/>
        <end position="92"/>
    </location>
</feature>
<dbReference type="Gene3D" id="3.30.40.10">
    <property type="entry name" value="Zinc/RING finger domain, C3HC4 (zinc finger)"/>
    <property type="match status" value="1"/>
</dbReference>
<evidence type="ECO:0000259" key="11">
    <source>
        <dbReference type="PROSITE" id="PS50089"/>
    </source>
</evidence>
<dbReference type="Pfam" id="PF00097">
    <property type="entry name" value="zf-C3HC4"/>
    <property type="match status" value="1"/>
</dbReference>
<dbReference type="SUPFAM" id="SSF57850">
    <property type="entry name" value="RING/U-box"/>
    <property type="match status" value="1"/>
</dbReference>
<dbReference type="Proteomes" id="UP000694865">
    <property type="component" value="Unplaced"/>
</dbReference>
<proteinExistence type="inferred from homology"/>
<evidence type="ECO:0000256" key="9">
    <source>
        <dbReference type="PROSITE-ProRule" id="PRU00175"/>
    </source>
</evidence>
<organism evidence="12 13">
    <name type="scientific">Saccoglossus kowalevskii</name>
    <name type="common">Acorn worm</name>
    <dbReference type="NCBI Taxonomy" id="10224"/>
    <lineage>
        <taxon>Eukaryota</taxon>
        <taxon>Metazoa</taxon>
        <taxon>Hemichordata</taxon>
        <taxon>Enteropneusta</taxon>
        <taxon>Harrimaniidae</taxon>
        <taxon>Saccoglossus</taxon>
    </lineage>
</organism>
<evidence type="ECO:0000256" key="6">
    <source>
        <dbReference type="ARBA" id="ARBA00022833"/>
    </source>
</evidence>
<feature type="region of interest" description="Disordered" evidence="10">
    <location>
        <begin position="402"/>
        <end position="431"/>
    </location>
</feature>
<feature type="region of interest" description="Disordered" evidence="10">
    <location>
        <begin position="762"/>
        <end position="794"/>
    </location>
</feature>
<keyword evidence="3" id="KW-0963">Cytoplasm</keyword>
<feature type="compositionally biased region" description="Low complexity" evidence="10">
    <location>
        <begin position="632"/>
        <end position="641"/>
    </location>
</feature>
<keyword evidence="5 9" id="KW-0863">Zinc-finger</keyword>
<keyword evidence="4" id="KW-0479">Metal-binding</keyword>
<feature type="region of interest" description="Disordered" evidence="10">
    <location>
        <begin position="711"/>
        <end position="738"/>
    </location>
</feature>
<evidence type="ECO:0000256" key="5">
    <source>
        <dbReference type="ARBA" id="ARBA00022771"/>
    </source>
</evidence>
<evidence type="ECO:0000256" key="7">
    <source>
        <dbReference type="ARBA" id="ARBA00035131"/>
    </source>
</evidence>
<dbReference type="InterPro" id="IPR039739">
    <property type="entry name" value="MAG2/RNF10"/>
</dbReference>
<gene>
    <name evidence="13" type="primary">LOC100378825</name>
</gene>
<dbReference type="PANTHER" id="PTHR12983">
    <property type="entry name" value="RING FINGER 10 FAMILY MEMBER"/>
    <property type="match status" value="1"/>
</dbReference>
<comment type="similarity">
    <text evidence="2">Belongs to the RNF10 family.</text>
</comment>
<dbReference type="RefSeq" id="XP_002736630.2">
    <property type="nucleotide sequence ID" value="XM_002736584.2"/>
</dbReference>
<keyword evidence="12" id="KW-1185">Reference proteome</keyword>
<dbReference type="InterPro" id="IPR018957">
    <property type="entry name" value="Znf_C3HC4_RING-type"/>
</dbReference>
<keyword evidence="6" id="KW-0862">Zinc</keyword>
<feature type="domain" description="RING-type" evidence="11">
    <location>
        <begin position="191"/>
        <end position="232"/>
    </location>
</feature>
<dbReference type="PROSITE" id="PS00518">
    <property type="entry name" value="ZF_RING_1"/>
    <property type="match status" value="1"/>
</dbReference>
<evidence type="ECO:0000256" key="1">
    <source>
        <dbReference type="ARBA" id="ARBA00004496"/>
    </source>
</evidence>
<comment type="subcellular location">
    <subcellularLocation>
        <location evidence="1">Cytoplasm</location>
    </subcellularLocation>
</comment>
<name>A0ABM0GSW0_SACKO</name>
<accession>A0ABM0GSW0</accession>
<dbReference type="InterPro" id="IPR017907">
    <property type="entry name" value="Znf_RING_CS"/>
</dbReference>
<dbReference type="InterPro" id="IPR001841">
    <property type="entry name" value="Znf_RING"/>
</dbReference>
<evidence type="ECO:0000256" key="10">
    <source>
        <dbReference type="SAM" id="MobiDB-lite"/>
    </source>
</evidence>
<dbReference type="PROSITE" id="PS50089">
    <property type="entry name" value="ZF_RING_2"/>
    <property type="match status" value="1"/>
</dbReference>
<dbReference type="GeneID" id="100378825"/>
<evidence type="ECO:0000256" key="2">
    <source>
        <dbReference type="ARBA" id="ARBA00008117"/>
    </source>
</evidence>
<feature type="compositionally biased region" description="Polar residues" evidence="10">
    <location>
        <begin position="675"/>
        <end position="687"/>
    </location>
</feature>
<feature type="compositionally biased region" description="Polar residues" evidence="10">
    <location>
        <begin position="620"/>
        <end position="629"/>
    </location>
</feature>
<protein>
    <recommendedName>
        <fullName evidence="7">E3 ubiquitin-protein ligase RNF10</fullName>
    </recommendedName>
    <alternativeName>
        <fullName evidence="8">RING finger protein 10</fullName>
    </alternativeName>
</protein>
<dbReference type="SMART" id="SM00184">
    <property type="entry name" value="RING"/>
    <property type="match status" value="1"/>
</dbReference>
<feature type="compositionally biased region" description="Basic and acidic residues" evidence="10">
    <location>
        <begin position="410"/>
        <end position="424"/>
    </location>
</feature>
<evidence type="ECO:0000313" key="13">
    <source>
        <dbReference type="RefSeq" id="XP_002736630.2"/>
    </source>
</evidence>
<sequence length="794" mass="88626">MLEATGEMEKKYVPRSASATPTNKGSNGDSNKNKDRGNNGGSKFSRRKESPVPRSEPSSARRPTPQKTKALDKRPRSRNVYGGRREEVTETQRAEFGSALSYGPKKMNLNHLLNFTYSPRETTTNSGSWKVRNKWGTKRVRYNKEQFLQANCQFIVKSSGDYTVHAADPDILVNWELIEQVRIFSHMVPSCPICLYPPTAAKITRCGHIYCWPCILHYLSLSDKTWKKCPICYEAVHQNDLKSVVAMATHQYAVGEEITMKLMKREKGSIIALPKNEWIEAEAQPFSLGQTIVNDGFVKLLVADPKQVQEQIIVFEKTALECKLADKDEESEQCFIESALSLLQEREKMLIGDQNIVNVAGIKLCDNAEEPVDDEIIMKHWTKNQDAIVYVSAFDEVVDETAMQPPKPPVSHDEPPVSHDEPPVSHDMPPVSHDVPQLNDNSIGRDDKCVDESVQVKSCASADTGHVYYFYQAEDGQHLYLHPVNVRCLMREYGSLANCPDTISATILETTGYSMTEDYRKRFRYICHLPLTCEFTVCELALKPPIVSRKTLDEFLGEFQRRKKVRDRKARDEKKHERRIHYEEEKKKGKFPNANLTLESNRQFPVCGVDVMTGAMLTNSDVSQPSSPDAVSVISTSSDSSQFVCGSPQPDSSLNPHAAEFTPGSPPPVVGSIDSLDSASSIGSPSDGQLPRLPSFADMLRAGKSKDAIPRRASVPARLDHTVSVTKGHGDSEDSDAEEPIAVPLYKDAFSDAIQNAIDKATVDKKEMGASSDAKKSKKGKKKQLLFSTSIRYK</sequence>
<reference evidence="13" key="1">
    <citation type="submission" date="2025-08" db="UniProtKB">
        <authorList>
            <consortium name="RefSeq"/>
        </authorList>
    </citation>
    <scope>IDENTIFICATION</scope>
    <source>
        <tissue evidence="13">Testes</tissue>
    </source>
</reference>
<evidence type="ECO:0000256" key="4">
    <source>
        <dbReference type="ARBA" id="ARBA00022723"/>
    </source>
</evidence>
<dbReference type="InterPro" id="IPR013083">
    <property type="entry name" value="Znf_RING/FYVE/PHD"/>
</dbReference>
<evidence type="ECO:0000313" key="12">
    <source>
        <dbReference type="Proteomes" id="UP000694865"/>
    </source>
</evidence>
<evidence type="ECO:0000256" key="8">
    <source>
        <dbReference type="ARBA" id="ARBA00035390"/>
    </source>
</evidence>
<dbReference type="CDD" id="cd16536">
    <property type="entry name" value="RING-HC_RNF10"/>
    <property type="match status" value="1"/>
</dbReference>